<dbReference type="AlphaFoldDB" id="A0A8S0TSQ2"/>
<evidence type="ECO:0000313" key="2">
    <source>
        <dbReference type="EMBL" id="CAA3008931.1"/>
    </source>
</evidence>
<dbReference type="Pfam" id="PF03140">
    <property type="entry name" value="DUF247"/>
    <property type="match status" value="1"/>
</dbReference>
<sequence length="86" mass="9862">MVYLVINQLGKGLIISDEFPYSRIFSDVNHHCAKIRNRWIATLKREYFNSPWTAISVFAAITLLGLTIIQTAFAILSYGNDLKKRN</sequence>
<evidence type="ECO:0000313" key="3">
    <source>
        <dbReference type="Proteomes" id="UP000594638"/>
    </source>
</evidence>
<keyword evidence="1" id="KW-0472">Membrane</keyword>
<protein>
    <submittedName>
        <fullName evidence="2">Uncharacterized protein</fullName>
    </submittedName>
</protein>
<organism evidence="2 3">
    <name type="scientific">Olea europaea subsp. europaea</name>
    <dbReference type="NCBI Taxonomy" id="158383"/>
    <lineage>
        <taxon>Eukaryota</taxon>
        <taxon>Viridiplantae</taxon>
        <taxon>Streptophyta</taxon>
        <taxon>Embryophyta</taxon>
        <taxon>Tracheophyta</taxon>
        <taxon>Spermatophyta</taxon>
        <taxon>Magnoliopsida</taxon>
        <taxon>eudicotyledons</taxon>
        <taxon>Gunneridae</taxon>
        <taxon>Pentapetalae</taxon>
        <taxon>asterids</taxon>
        <taxon>lamiids</taxon>
        <taxon>Lamiales</taxon>
        <taxon>Oleaceae</taxon>
        <taxon>Oleeae</taxon>
        <taxon>Olea</taxon>
    </lineage>
</organism>
<evidence type="ECO:0000256" key="1">
    <source>
        <dbReference type="SAM" id="Phobius"/>
    </source>
</evidence>
<keyword evidence="1" id="KW-0812">Transmembrane</keyword>
<dbReference type="Proteomes" id="UP000594638">
    <property type="component" value="Unassembled WGS sequence"/>
</dbReference>
<proteinExistence type="predicted"/>
<reference evidence="2 3" key="1">
    <citation type="submission" date="2019-12" db="EMBL/GenBank/DDBJ databases">
        <authorList>
            <person name="Alioto T."/>
            <person name="Alioto T."/>
            <person name="Gomez Garrido J."/>
        </authorList>
    </citation>
    <scope>NUCLEOTIDE SEQUENCE [LARGE SCALE GENOMIC DNA]</scope>
</reference>
<keyword evidence="3" id="KW-1185">Reference proteome</keyword>
<feature type="transmembrane region" description="Helical" evidence="1">
    <location>
        <begin position="52"/>
        <end position="76"/>
    </location>
</feature>
<dbReference type="OrthoDB" id="672127at2759"/>
<dbReference type="PANTHER" id="PTHR31170">
    <property type="entry name" value="BNAC04G53230D PROTEIN"/>
    <property type="match status" value="1"/>
</dbReference>
<name>A0A8S0TSQ2_OLEEU</name>
<dbReference type="Gramene" id="OE9A028807T1">
    <property type="protein sequence ID" value="OE9A028807C1"/>
    <property type="gene ID" value="OE9A028807"/>
</dbReference>
<keyword evidence="1" id="KW-1133">Transmembrane helix</keyword>
<dbReference type="PANTHER" id="PTHR31170:SF25">
    <property type="entry name" value="BNAA09G04570D PROTEIN"/>
    <property type="match status" value="1"/>
</dbReference>
<comment type="caution">
    <text evidence="2">The sequence shown here is derived from an EMBL/GenBank/DDBJ whole genome shotgun (WGS) entry which is preliminary data.</text>
</comment>
<dbReference type="InterPro" id="IPR004158">
    <property type="entry name" value="DUF247_pln"/>
</dbReference>
<accession>A0A8S0TSQ2</accession>
<dbReference type="EMBL" id="CACTIH010007308">
    <property type="protein sequence ID" value="CAA3008931.1"/>
    <property type="molecule type" value="Genomic_DNA"/>
</dbReference>
<gene>
    <name evidence="2" type="ORF">OLEA9_A028807</name>
</gene>